<sequence>MKILRFSLSLIAMVAVLFLGLKILDGFEQKAVEKHSQNAVETRFHQNPDVFAWLTVEGTRIDYPVAQHSRDDTYYLSHDIDGEETYYGAIFTELVNKKTFEDPVTIIYGHAMLDDSMFGSLDYFAKPAFFNEHESIKIDTLTQHFEYEVLAAHSYTDDHLFYTFELGSREGLRYYLDTLQIRTSDYGGFYRQIATDPQKDRFLILSTCDVAGNDQRFVVTARLKSVKERTSKS</sequence>
<organism evidence="3 4">
    <name type="scientific">Streptococcus oralis subsp. dentisani</name>
    <dbReference type="NCBI Taxonomy" id="1458253"/>
    <lineage>
        <taxon>Bacteria</taxon>
        <taxon>Bacillati</taxon>
        <taxon>Bacillota</taxon>
        <taxon>Bacilli</taxon>
        <taxon>Lactobacillales</taxon>
        <taxon>Streptococcaceae</taxon>
        <taxon>Streptococcus</taxon>
    </lineage>
</organism>
<accession>A0A1X1J3E7</accession>
<dbReference type="InterPro" id="IPR005754">
    <property type="entry name" value="Sortase"/>
</dbReference>
<dbReference type="InterPro" id="IPR023365">
    <property type="entry name" value="Sortase_dom-sf"/>
</dbReference>
<dbReference type="GO" id="GO:0016787">
    <property type="term" value="F:hydrolase activity"/>
    <property type="evidence" value="ECO:0007669"/>
    <property type="project" value="UniProtKB-KW"/>
</dbReference>
<dbReference type="SUPFAM" id="SSF63817">
    <property type="entry name" value="Sortase"/>
    <property type="match status" value="1"/>
</dbReference>
<dbReference type="AlphaFoldDB" id="A0A1X1J3E7"/>
<dbReference type="Pfam" id="PF04203">
    <property type="entry name" value="Sortase"/>
    <property type="match status" value="1"/>
</dbReference>
<proteinExistence type="predicted"/>
<feature type="active site" description="Proton donor/acceptor" evidence="2">
    <location>
        <position position="110"/>
    </location>
</feature>
<dbReference type="CDD" id="cd05826">
    <property type="entry name" value="Sortase_B"/>
    <property type="match status" value="1"/>
</dbReference>
<dbReference type="Gene3D" id="2.40.260.10">
    <property type="entry name" value="Sortase"/>
    <property type="match status" value="1"/>
</dbReference>
<dbReference type="EMBL" id="NCUW01000025">
    <property type="protein sequence ID" value="ORO79914.1"/>
    <property type="molecule type" value="Genomic_DNA"/>
</dbReference>
<evidence type="ECO:0000313" key="4">
    <source>
        <dbReference type="Proteomes" id="UP000194008"/>
    </source>
</evidence>
<evidence type="ECO:0000256" key="1">
    <source>
        <dbReference type="ARBA" id="ARBA00022801"/>
    </source>
</evidence>
<feature type="active site" description="Acyl-thioester intermediate" evidence="2">
    <location>
        <position position="208"/>
    </location>
</feature>
<dbReference type="RefSeq" id="WP_000698674.1">
    <property type="nucleotide sequence ID" value="NZ_NCUW01000025.1"/>
</dbReference>
<protein>
    <submittedName>
        <fullName evidence="3">Class B sortase</fullName>
    </submittedName>
</protein>
<name>A0A1X1J3E7_STROR</name>
<dbReference type="Proteomes" id="UP000194008">
    <property type="component" value="Unassembled WGS sequence"/>
</dbReference>
<keyword evidence="1" id="KW-0378">Hydrolase</keyword>
<gene>
    <name evidence="3" type="ORF">B7709_01540</name>
</gene>
<evidence type="ECO:0000313" key="3">
    <source>
        <dbReference type="EMBL" id="ORO79914.1"/>
    </source>
</evidence>
<dbReference type="InterPro" id="IPR009835">
    <property type="entry name" value="SrtB"/>
</dbReference>
<reference evidence="3 4" key="1">
    <citation type="journal article" date="2016" name="Eur. J. Clin. Microbiol. Infect. Dis.">
        <title>Whole genome sequencing as a tool for phylogenetic analysis of clinical strains of Mitis group streptococci.</title>
        <authorList>
            <person name="Rasmussen L.H."/>
            <person name="Dargis R."/>
            <person name="Hojholt K."/>
            <person name="Christensen J.J."/>
            <person name="Skovgaard O."/>
            <person name="Justesen U.S."/>
            <person name="Rosenvinge F.S."/>
            <person name="Moser C."/>
            <person name="Lukjancenko O."/>
            <person name="Rasmussen S."/>
            <person name="Nielsen X.C."/>
        </authorList>
    </citation>
    <scope>NUCLEOTIDE SEQUENCE [LARGE SCALE GENOMIC DNA]</scope>
    <source>
        <strain evidence="3 4">Y_5914_11</strain>
    </source>
</reference>
<comment type="caution">
    <text evidence="3">The sequence shown here is derived from an EMBL/GenBank/DDBJ whole genome shotgun (WGS) entry which is preliminary data.</text>
</comment>
<evidence type="ECO:0000256" key="2">
    <source>
        <dbReference type="PIRSR" id="PIRSR605754-1"/>
    </source>
</evidence>